<evidence type="ECO:0000259" key="8">
    <source>
        <dbReference type="SMART" id="SM00563"/>
    </source>
</evidence>
<keyword evidence="7" id="KW-0472">Membrane</keyword>
<gene>
    <name evidence="9" type="ORF">SAMN05443999_11216</name>
</gene>
<keyword evidence="10" id="KW-1185">Reference proteome</keyword>
<dbReference type="RefSeq" id="WP_245770725.1">
    <property type="nucleotide sequence ID" value="NZ_FOAG01000012.1"/>
</dbReference>
<evidence type="ECO:0000256" key="4">
    <source>
        <dbReference type="ARBA" id="ARBA00023098"/>
    </source>
</evidence>
<dbReference type="GO" id="GO:0003841">
    <property type="term" value="F:1-acylglycerol-3-phosphate O-acyltransferase activity"/>
    <property type="evidence" value="ECO:0007669"/>
    <property type="project" value="TreeGrafter"/>
</dbReference>
<keyword evidence="7" id="KW-0812">Transmembrane</keyword>
<evidence type="ECO:0000256" key="2">
    <source>
        <dbReference type="ARBA" id="ARBA00022516"/>
    </source>
</evidence>
<proteinExistence type="predicted"/>
<evidence type="ECO:0000313" key="10">
    <source>
        <dbReference type="Proteomes" id="UP000199582"/>
    </source>
</evidence>
<name>A0A1H7VB06_9RHOB</name>
<organism evidence="9 10">
    <name type="scientific">Roseovarius azorensis</name>
    <dbReference type="NCBI Taxonomy" id="1287727"/>
    <lineage>
        <taxon>Bacteria</taxon>
        <taxon>Pseudomonadati</taxon>
        <taxon>Pseudomonadota</taxon>
        <taxon>Alphaproteobacteria</taxon>
        <taxon>Rhodobacterales</taxon>
        <taxon>Roseobacteraceae</taxon>
        <taxon>Roseovarius</taxon>
    </lineage>
</organism>
<keyword evidence="2" id="KW-0444">Lipid biosynthesis</keyword>
<reference evidence="9 10" key="1">
    <citation type="submission" date="2016-10" db="EMBL/GenBank/DDBJ databases">
        <authorList>
            <person name="de Groot N.N."/>
        </authorList>
    </citation>
    <scope>NUCLEOTIDE SEQUENCE [LARGE SCALE GENOMIC DNA]</scope>
    <source>
        <strain evidence="9 10">DSM 100674</strain>
    </source>
</reference>
<evidence type="ECO:0000256" key="1">
    <source>
        <dbReference type="ARBA" id="ARBA00005189"/>
    </source>
</evidence>
<accession>A0A1H7VB06</accession>
<evidence type="ECO:0000256" key="6">
    <source>
        <dbReference type="SAM" id="MobiDB-lite"/>
    </source>
</evidence>
<evidence type="ECO:0000256" key="3">
    <source>
        <dbReference type="ARBA" id="ARBA00022679"/>
    </source>
</evidence>
<dbReference type="SMART" id="SM00563">
    <property type="entry name" value="PlsC"/>
    <property type="match status" value="1"/>
</dbReference>
<evidence type="ECO:0000256" key="7">
    <source>
        <dbReference type="SAM" id="Phobius"/>
    </source>
</evidence>
<feature type="compositionally biased region" description="Basic and acidic residues" evidence="6">
    <location>
        <begin position="281"/>
        <end position="290"/>
    </location>
</feature>
<feature type="domain" description="Phospholipid/glycerol acyltransferase" evidence="8">
    <location>
        <begin position="90"/>
        <end position="205"/>
    </location>
</feature>
<keyword evidence="7" id="KW-1133">Transmembrane helix</keyword>
<sequence>MTFTWRSVDPPPEIRLGAGQLLRVVLRGVPLVGILLLGVLATVVLRMIERPVFKLHRPWTPFITQWVCRTAFLILGMRHDVQGTPMIESGAVVANHSSWLDIFALNACKRVYFVSKSEVADWPGIGTLAKVTGTVFINRDPREARAQTKLFEKRLLIGHKLLFFPEGSSTDGMRVLPFKSTLFQAFFSQPLRHRLRIQPVSVIYEAPPGADPRFYGWWGDMNFGAHLVQVLGARRQGAVRVIYHPPVKVDEFADRKALAAAVEAQVRAGMPAGHRRAASAHRGDETAQRR</sequence>
<dbReference type="GO" id="GO:0006654">
    <property type="term" value="P:phosphatidic acid biosynthetic process"/>
    <property type="evidence" value="ECO:0007669"/>
    <property type="project" value="TreeGrafter"/>
</dbReference>
<comment type="pathway">
    <text evidence="1">Lipid metabolism.</text>
</comment>
<dbReference type="STRING" id="1287727.SAMN05443999_11216"/>
<feature type="transmembrane region" description="Helical" evidence="7">
    <location>
        <begin position="29"/>
        <end position="48"/>
    </location>
</feature>
<dbReference type="Proteomes" id="UP000199582">
    <property type="component" value="Unassembled WGS sequence"/>
</dbReference>
<dbReference type="PANTHER" id="PTHR10434:SF64">
    <property type="entry name" value="1-ACYL-SN-GLYCEROL-3-PHOSPHATE ACYLTRANSFERASE-RELATED"/>
    <property type="match status" value="1"/>
</dbReference>
<dbReference type="SUPFAM" id="SSF69593">
    <property type="entry name" value="Glycerol-3-phosphate (1)-acyltransferase"/>
    <property type="match status" value="1"/>
</dbReference>
<feature type="region of interest" description="Disordered" evidence="6">
    <location>
        <begin position="270"/>
        <end position="290"/>
    </location>
</feature>
<protein>
    <submittedName>
        <fullName evidence="9">Lyso-ornithine lipid acyltransferase</fullName>
    </submittedName>
</protein>
<evidence type="ECO:0000313" key="9">
    <source>
        <dbReference type="EMBL" id="SEM05967.1"/>
    </source>
</evidence>
<dbReference type="CDD" id="cd07989">
    <property type="entry name" value="LPLAT_AGPAT-like"/>
    <property type="match status" value="1"/>
</dbReference>
<dbReference type="AlphaFoldDB" id="A0A1H7VB06"/>
<keyword evidence="5 9" id="KW-0012">Acyltransferase</keyword>
<evidence type="ECO:0000256" key="5">
    <source>
        <dbReference type="ARBA" id="ARBA00023315"/>
    </source>
</evidence>
<dbReference type="Pfam" id="PF01553">
    <property type="entry name" value="Acyltransferase"/>
    <property type="match status" value="1"/>
</dbReference>
<keyword evidence="4" id="KW-0443">Lipid metabolism</keyword>
<keyword evidence="3 9" id="KW-0808">Transferase</keyword>
<dbReference type="InterPro" id="IPR002123">
    <property type="entry name" value="Plipid/glycerol_acylTrfase"/>
</dbReference>
<dbReference type="PANTHER" id="PTHR10434">
    <property type="entry name" value="1-ACYL-SN-GLYCEROL-3-PHOSPHATE ACYLTRANSFERASE"/>
    <property type="match status" value="1"/>
</dbReference>
<dbReference type="EMBL" id="FOAG01000012">
    <property type="protein sequence ID" value="SEM05967.1"/>
    <property type="molecule type" value="Genomic_DNA"/>
</dbReference>